<dbReference type="SMART" id="SM00347">
    <property type="entry name" value="HTH_MARR"/>
    <property type="match status" value="1"/>
</dbReference>
<accession>A0ABU2VG72</accession>
<dbReference type="Gene3D" id="1.10.10.10">
    <property type="entry name" value="Winged helix-like DNA-binding domain superfamily/Winged helix DNA-binding domain"/>
    <property type="match status" value="1"/>
</dbReference>
<evidence type="ECO:0000256" key="1">
    <source>
        <dbReference type="SAM" id="MobiDB-lite"/>
    </source>
</evidence>
<comment type="caution">
    <text evidence="3">The sequence shown here is derived from an EMBL/GenBank/DDBJ whole genome shotgun (WGS) entry which is preliminary data.</text>
</comment>
<dbReference type="InterPro" id="IPR000835">
    <property type="entry name" value="HTH_MarR-typ"/>
</dbReference>
<reference evidence="4" key="1">
    <citation type="submission" date="2023-07" db="EMBL/GenBank/DDBJ databases">
        <title>30 novel species of actinomycetes from the DSMZ collection.</title>
        <authorList>
            <person name="Nouioui I."/>
        </authorList>
    </citation>
    <scope>NUCLEOTIDE SEQUENCE [LARGE SCALE GENOMIC DNA]</scope>
    <source>
        <strain evidence="4">DSM 41640</strain>
    </source>
</reference>
<proteinExistence type="predicted"/>
<evidence type="ECO:0000313" key="3">
    <source>
        <dbReference type="EMBL" id="MDT0484582.1"/>
    </source>
</evidence>
<dbReference type="PANTHER" id="PTHR33164:SF99">
    <property type="entry name" value="MARR FAMILY REGULATORY PROTEIN"/>
    <property type="match status" value="1"/>
</dbReference>
<dbReference type="InterPro" id="IPR036390">
    <property type="entry name" value="WH_DNA-bd_sf"/>
</dbReference>
<dbReference type="InterPro" id="IPR039422">
    <property type="entry name" value="MarR/SlyA-like"/>
</dbReference>
<sequence>MAKNRAVKRTRSAPAGEHSVGGQTEPAEDSEAAESVRWLNEEELHAWMALAGMMSTLPAAMDRQLQRDAGLTHFEYQVFVGLSRAPERTLRMSELADFTAGQLPRLSQVAARMERRGWLTRRPDPTDGRYTLVGLTDAGMAKLEASAPGHVSAVRRLVFDSLSPAQVRQMAQIARRIVQAAGSAELH</sequence>
<dbReference type="Pfam" id="PF12802">
    <property type="entry name" value="MarR_2"/>
    <property type="match status" value="1"/>
</dbReference>
<dbReference type="PROSITE" id="PS50995">
    <property type="entry name" value="HTH_MARR_2"/>
    <property type="match status" value="1"/>
</dbReference>
<dbReference type="Proteomes" id="UP001183824">
    <property type="component" value="Unassembled WGS sequence"/>
</dbReference>
<dbReference type="RefSeq" id="WP_311717431.1">
    <property type="nucleotide sequence ID" value="NZ_JAVREZ010000012.1"/>
</dbReference>
<gene>
    <name evidence="3" type="ORF">RNB18_31080</name>
</gene>
<dbReference type="InterPro" id="IPR036388">
    <property type="entry name" value="WH-like_DNA-bd_sf"/>
</dbReference>
<dbReference type="SUPFAM" id="SSF46785">
    <property type="entry name" value="Winged helix' DNA-binding domain"/>
    <property type="match status" value="1"/>
</dbReference>
<dbReference type="EMBL" id="JAVREZ010000012">
    <property type="protein sequence ID" value="MDT0484582.1"/>
    <property type="molecule type" value="Genomic_DNA"/>
</dbReference>
<keyword evidence="4" id="KW-1185">Reference proteome</keyword>
<evidence type="ECO:0000259" key="2">
    <source>
        <dbReference type="PROSITE" id="PS50995"/>
    </source>
</evidence>
<name>A0ABU2VG72_9ACTN</name>
<evidence type="ECO:0000313" key="4">
    <source>
        <dbReference type="Proteomes" id="UP001183824"/>
    </source>
</evidence>
<protein>
    <submittedName>
        <fullName evidence="3">MarR family transcriptional regulator</fullName>
    </submittedName>
</protein>
<feature type="domain" description="HTH marR-type" evidence="2">
    <location>
        <begin position="41"/>
        <end position="179"/>
    </location>
</feature>
<feature type="compositionally biased region" description="Basic residues" evidence="1">
    <location>
        <begin position="1"/>
        <end position="11"/>
    </location>
</feature>
<dbReference type="PANTHER" id="PTHR33164">
    <property type="entry name" value="TRANSCRIPTIONAL REGULATOR, MARR FAMILY"/>
    <property type="match status" value="1"/>
</dbReference>
<feature type="region of interest" description="Disordered" evidence="1">
    <location>
        <begin position="1"/>
        <end position="34"/>
    </location>
</feature>
<organism evidence="3 4">
    <name type="scientific">Streptomyces doebereineriae</name>
    <dbReference type="NCBI Taxonomy" id="3075528"/>
    <lineage>
        <taxon>Bacteria</taxon>
        <taxon>Bacillati</taxon>
        <taxon>Actinomycetota</taxon>
        <taxon>Actinomycetes</taxon>
        <taxon>Kitasatosporales</taxon>
        <taxon>Streptomycetaceae</taxon>
        <taxon>Streptomyces</taxon>
    </lineage>
</organism>